<accession>A0ABQ8DG19</accession>
<feature type="transmembrane region" description="Helical" evidence="7">
    <location>
        <begin position="180"/>
        <end position="201"/>
    </location>
</feature>
<dbReference type="Proteomes" id="UP000824890">
    <property type="component" value="Unassembled WGS sequence"/>
</dbReference>
<evidence type="ECO:0000256" key="7">
    <source>
        <dbReference type="SAM" id="Phobius"/>
    </source>
</evidence>
<dbReference type="SUPFAM" id="SSF103473">
    <property type="entry name" value="MFS general substrate transporter"/>
    <property type="match status" value="1"/>
</dbReference>
<keyword evidence="10" id="KW-1185">Reference proteome</keyword>
<dbReference type="InterPro" id="IPR020846">
    <property type="entry name" value="MFS_dom"/>
</dbReference>
<organism evidence="9 10">
    <name type="scientific">Brassica napus</name>
    <name type="common">Rape</name>
    <dbReference type="NCBI Taxonomy" id="3708"/>
    <lineage>
        <taxon>Eukaryota</taxon>
        <taxon>Viridiplantae</taxon>
        <taxon>Streptophyta</taxon>
        <taxon>Embryophyta</taxon>
        <taxon>Tracheophyta</taxon>
        <taxon>Spermatophyta</taxon>
        <taxon>Magnoliopsida</taxon>
        <taxon>eudicotyledons</taxon>
        <taxon>Gunneridae</taxon>
        <taxon>Pentapetalae</taxon>
        <taxon>rosids</taxon>
        <taxon>malvids</taxon>
        <taxon>Brassicales</taxon>
        <taxon>Brassicaceae</taxon>
        <taxon>Brassiceae</taxon>
        <taxon>Brassica</taxon>
    </lineage>
</organism>
<feature type="transmembrane region" description="Helical" evidence="7">
    <location>
        <begin position="262"/>
        <end position="284"/>
    </location>
</feature>
<comment type="caution">
    <text evidence="9">The sequence shown here is derived from an EMBL/GenBank/DDBJ whole genome shotgun (WGS) entry which is preliminary data.</text>
</comment>
<proteinExistence type="inferred from homology"/>
<dbReference type="PANTHER" id="PTHR48023">
    <property type="entry name" value="D-XYLOSE-PROTON SYMPORTER-LIKE 2"/>
    <property type="match status" value="1"/>
</dbReference>
<evidence type="ECO:0000256" key="1">
    <source>
        <dbReference type="ARBA" id="ARBA00004141"/>
    </source>
</evidence>
<feature type="transmembrane region" description="Helical" evidence="7">
    <location>
        <begin position="320"/>
        <end position="344"/>
    </location>
</feature>
<gene>
    <name evidence="9" type="ORF">HID58_020238</name>
</gene>
<protein>
    <recommendedName>
        <fullName evidence="8">Major facilitator superfamily (MFS) profile domain-containing protein</fullName>
    </recommendedName>
</protein>
<dbReference type="InterPro" id="IPR007763">
    <property type="entry name" value="NDUFA12"/>
</dbReference>
<keyword evidence="6 7" id="KW-0472">Membrane</keyword>
<dbReference type="Pfam" id="PF05071">
    <property type="entry name" value="NDUFA12"/>
    <property type="match status" value="1"/>
</dbReference>
<evidence type="ECO:0000256" key="3">
    <source>
        <dbReference type="ARBA" id="ARBA00022448"/>
    </source>
</evidence>
<evidence type="ECO:0000313" key="10">
    <source>
        <dbReference type="Proteomes" id="UP000824890"/>
    </source>
</evidence>
<dbReference type="InterPro" id="IPR005828">
    <property type="entry name" value="MFS_sugar_transport-like"/>
</dbReference>
<dbReference type="InterPro" id="IPR003663">
    <property type="entry name" value="Sugar/inositol_transpt"/>
</dbReference>
<feature type="transmembrane region" description="Helical" evidence="7">
    <location>
        <begin position="221"/>
        <end position="250"/>
    </location>
</feature>
<evidence type="ECO:0000259" key="8">
    <source>
        <dbReference type="PROSITE" id="PS50850"/>
    </source>
</evidence>
<dbReference type="Gene3D" id="1.20.1250.20">
    <property type="entry name" value="MFS general substrate transporter like domains"/>
    <property type="match status" value="1"/>
</dbReference>
<evidence type="ECO:0000256" key="6">
    <source>
        <dbReference type="ARBA" id="ARBA00023136"/>
    </source>
</evidence>
<feature type="domain" description="Major facilitator superfamily (MFS) profile" evidence="8">
    <location>
        <begin position="188"/>
        <end position="465"/>
    </location>
</feature>
<evidence type="ECO:0000256" key="4">
    <source>
        <dbReference type="ARBA" id="ARBA00022692"/>
    </source>
</evidence>
<dbReference type="EMBL" id="JAGKQM010000005">
    <property type="protein sequence ID" value="KAH0927982.1"/>
    <property type="molecule type" value="Genomic_DNA"/>
</dbReference>
<keyword evidence="4 7" id="KW-0812">Transmembrane</keyword>
<evidence type="ECO:0000313" key="9">
    <source>
        <dbReference type="EMBL" id="KAH0927982.1"/>
    </source>
</evidence>
<reference evidence="9 10" key="1">
    <citation type="submission" date="2021-05" db="EMBL/GenBank/DDBJ databases">
        <title>Genome Assembly of Synthetic Allotetraploid Brassica napus Reveals Homoeologous Exchanges between Subgenomes.</title>
        <authorList>
            <person name="Davis J.T."/>
        </authorList>
    </citation>
    <scope>NUCLEOTIDE SEQUENCE [LARGE SCALE GENOMIC DNA]</scope>
    <source>
        <strain evidence="10">cv. Da-Ae</strain>
        <tissue evidence="9">Seedling</tissue>
    </source>
</reference>
<feature type="transmembrane region" description="Helical" evidence="7">
    <location>
        <begin position="350"/>
        <end position="369"/>
    </location>
</feature>
<dbReference type="PROSITE" id="PS50850">
    <property type="entry name" value="MFS"/>
    <property type="match status" value="1"/>
</dbReference>
<dbReference type="PANTHER" id="PTHR48023:SF1">
    <property type="entry name" value="D-XYLOSE-PROTON SYMPORTER-LIKE 1"/>
    <property type="match status" value="1"/>
</dbReference>
<feature type="transmembrane region" description="Helical" evidence="7">
    <location>
        <begin position="290"/>
        <end position="308"/>
    </location>
</feature>
<dbReference type="InterPro" id="IPR036259">
    <property type="entry name" value="MFS_trans_sf"/>
</dbReference>
<sequence length="465" mass="50849">MALTVAKSALEAIREKGLGGFLRMIREEGFLRCLPDGNLLQTKIHNIGATLIGVDKFGNKYYQKLGDTQCGRHRWVEYASKDRYNASQVPAEWHGWLHFITDHTGDELLSQKPKRYGIEHRENFSGHGDAYIYHSKGHTLNPGQKNWTRYQPWVGDSSSGEISSEKQPLIKDNHHSPENYSVLAAIPPFLFPALGALLFGYEIGATSCATISIKSPKLSGISWYNLSSVDVGIITSGSLYGALIGSIVAFSVADIIGRRKELILAAFLYLVGAIVTAVAPVFYVLIIGRLMYGIGVGLTMHAAPMYIAETAPSQIRGRMISLKEFFTVLGMVGGYGIGSLWVTVTSGWRYMYATIIPLPVIMGVGMCWLPESPRWLLLRSLQGKGNVESLQQAAIKSLRRLRGYVVVDSAAEQVNEILAELSSVGEDREATLGELFQGKCLKALTIAGGLVLLQQVGAVNISNVL</sequence>
<dbReference type="PROSITE" id="PS00217">
    <property type="entry name" value="SUGAR_TRANSPORT_2"/>
    <property type="match status" value="1"/>
</dbReference>
<comment type="subcellular location">
    <subcellularLocation>
        <location evidence="1">Membrane</location>
        <topology evidence="1">Multi-pass membrane protein</topology>
    </subcellularLocation>
</comment>
<dbReference type="PRINTS" id="PR00171">
    <property type="entry name" value="SUGRTRNSPORT"/>
</dbReference>
<dbReference type="Pfam" id="PF00083">
    <property type="entry name" value="Sugar_tr"/>
    <property type="match status" value="1"/>
</dbReference>
<evidence type="ECO:0000256" key="2">
    <source>
        <dbReference type="ARBA" id="ARBA00007355"/>
    </source>
</evidence>
<keyword evidence="3" id="KW-0813">Transport</keyword>
<name>A0ABQ8DG19_BRANA</name>
<dbReference type="InterPro" id="IPR005829">
    <property type="entry name" value="Sugar_transporter_CS"/>
</dbReference>
<comment type="similarity">
    <text evidence="2">Belongs to the complex I NDUFA12 subunit family.</text>
</comment>
<evidence type="ECO:0000256" key="5">
    <source>
        <dbReference type="ARBA" id="ARBA00022989"/>
    </source>
</evidence>
<keyword evidence="5 7" id="KW-1133">Transmembrane helix</keyword>
<dbReference type="InterPro" id="IPR050820">
    <property type="entry name" value="MFS_Sugar_Transporter"/>
</dbReference>